<dbReference type="Proteomes" id="UP001597497">
    <property type="component" value="Unassembled WGS sequence"/>
</dbReference>
<evidence type="ECO:0000313" key="3">
    <source>
        <dbReference type="Proteomes" id="UP001597497"/>
    </source>
</evidence>
<dbReference type="InterPro" id="IPR036582">
    <property type="entry name" value="Mao_N_sf"/>
</dbReference>
<name>A0ABW5R9K7_9BACL</name>
<sequence>MKKKIIITALSIFTVMAVFTAGVFAAGSGLTLIVNGKISNAETKIIDGSTYVPLRAAAEMLGADVKYEASTRTVTIVGKDASANLASNLKTFKVNVNVTSGPMKLNVSQVTFDPAYQEYEYATETQPAIILDVTVENTSDEKLTWFVDHSELVLNTKEQIERTLLSDDWIKSDFNGMVIKKRKIAFPLSNSEFKDIKSMRLLLSYVSDASYDIISEEKEVEIILP</sequence>
<organism evidence="2 3">
    <name type="scientific">Marinicrinis sediminis</name>
    <dbReference type="NCBI Taxonomy" id="1652465"/>
    <lineage>
        <taxon>Bacteria</taxon>
        <taxon>Bacillati</taxon>
        <taxon>Bacillota</taxon>
        <taxon>Bacilli</taxon>
        <taxon>Bacillales</taxon>
        <taxon>Paenibacillaceae</taxon>
    </lineage>
</organism>
<dbReference type="RefSeq" id="WP_379928883.1">
    <property type="nucleotide sequence ID" value="NZ_JBHUMM010000010.1"/>
</dbReference>
<keyword evidence="3" id="KW-1185">Reference proteome</keyword>
<feature type="domain" description="Copper amine oxidase-like N-terminal" evidence="1">
    <location>
        <begin position="35"/>
        <end position="98"/>
    </location>
</feature>
<accession>A0ABW5R9K7</accession>
<dbReference type="Gene3D" id="3.30.457.10">
    <property type="entry name" value="Copper amine oxidase-like, N-terminal domain"/>
    <property type="match status" value="1"/>
</dbReference>
<dbReference type="Pfam" id="PF07833">
    <property type="entry name" value="Cu_amine_oxidN1"/>
    <property type="match status" value="1"/>
</dbReference>
<dbReference type="InterPro" id="IPR012854">
    <property type="entry name" value="Cu_amine_oxidase-like_N"/>
</dbReference>
<dbReference type="EMBL" id="JBHUMM010000010">
    <property type="protein sequence ID" value="MFD2671421.1"/>
    <property type="molecule type" value="Genomic_DNA"/>
</dbReference>
<dbReference type="SUPFAM" id="SSF55383">
    <property type="entry name" value="Copper amine oxidase, domain N"/>
    <property type="match status" value="1"/>
</dbReference>
<reference evidence="3" key="1">
    <citation type="journal article" date="2019" name="Int. J. Syst. Evol. Microbiol.">
        <title>The Global Catalogue of Microorganisms (GCM) 10K type strain sequencing project: providing services to taxonomists for standard genome sequencing and annotation.</title>
        <authorList>
            <consortium name="The Broad Institute Genomics Platform"/>
            <consortium name="The Broad Institute Genome Sequencing Center for Infectious Disease"/>
            <person name="Wu L."/>
            <person name="Ma J."/>
        </authorList>
    </citation>
    <scope>NUCLEOTIDE SEQUENCE [LARGE SCALE GENOMIC DNA]</scope>
    <source>
        <strain evidence="3">KCTC 33676</strain>
    </source>
</reference>
<evidence type="ECO:0000259" key="1">
    <source>
        <dbReference type="Pfam" id="PF07833"/>
    </source>
</evidence>
<comment type="caution">
    <text evidence="2">The sequence shown here is derived from an EMBL/GenBank/DDBJ whole genome shotgun (WGS) entry which is preliminary data.</text>
</comment>
<gene>
    <name evidence="2" type="ORF">ACFSUC_07350</name>
</gene>
<protein>
    <submittedName>
        <fullName evidence="2">Stalk domain-containing protein</fullName>
    </submittedName>
</protein>
<proteinExistence type="predicted"/>
<evidence type="ECO:0000313" key="2">
    <source>
        <dbReference type="EMBL" id="MFD2671421.1"/>
    </source>
</evidence>